<evidence type="ECO:0000313" key="15">
    <source>
        <dbReference type="Proteomes" id="UP000321793"/>
    </source>
</evidence>
<dbReference type="InterPro" id="IPR003594">
    <property type="entry name" value="HATPase_dom"/>
</dbReference>
<dbReference type="PANTHER" id="PTHR45436">
    <property type="entry name" value="SENSOR HISTIDINE KINASE YKOH"/>
    <property type="match status" value="1"/>
</dbReference>
<dbReference type="PROSITE" id="PS50885">
    <property type="entry name" value="HAMP"/>
    <property type="match status" value="1"/>
</dbReference>
<evidence type="ECO:0000256" key="6">
    <source>
        <dbReference type="ARBA" id="ARBA00022692"/>
    </source>
</evidence>
<feature type="domain" description="HAMP" evidence="13">
    <location>
        <begin position="175"/>
        <end position="228"/>
    </location>
</feature>
<keyword evidence="5" id="KW-0808">Transferase</keyword>
<dbReference type="SUPFAM" id="SSF47384">
    <property type="entry name" value="Homodimeric domain of signal transducing histidine kinase"/>
    <property type="match status" value="1"/>
</dbReference>
<comment type="catalytic activity">
    <reaction evidence="1">
        <text>ATP + protein L-histidine = ADP + protein N-phospho-L-histidine.</text>
        <dbReference type="EC" id="2.7.13.3"/>
    </reaction>
</comment>
<dbReference type="PANTHER" id="PTHR45436:SF5">
    <property type="entry name" value="SENSOR HISTIDINE KINASE TRCS"/>
    <property type="match status" value="1"/>
</dbReference>
<dbReference type="RefSeq" id="WP_147062116.1">
    <property type="nucleotide sequence ID" value="NZ_BAABDN010000001.1"/>
</dbReference>
<gene>
    <name evidence="14" type="ORF">KLO01_06680</name>
</gene>
<evidence type="ECO:0000256" key="11">
    <source>
        <dbReference type="SAM" id="Phobius"/>
    </source>
</evidence>
<dbReference type="OrthoDB" id="3849995at2"/>
<keyword evidence="8 11" id="KW-1133">Transmembrane helix</keyword>
<evidence type="ECO:0000256" key="5">
    <source>
        <dbReference type="ARBA" id="ARBA00022679"/>
    </source>
</evidence>
<keyword evidence="9" id="KW-0902">Two-component regulatory system</keyword>
<dbReference type="PROSITE" id="PS50109">
    <property type="entry name" value="HIS_KIN"/>
    <property type="match status" value="1"/>
</dbReference>
<evidence type="ECO:0000259" key="13">
    <source>
        <dbReference type="PROSITE" id="PS50885"/>
    </source>
</evidence>
<dbReference type="InterPro" id="IPR003661">
    <property type="entry name" value="HisK_dim/P_dom"/>
</dbReference>
<keyword evidence="7 14" id="KW-0418">Kinase</keyword>
<dbReference type="InterPro" id="IPR004358">
    <property type="entry name" value="Sig_transdc_His_kin-like_C"/>
</dbReference>
<dbReference type="EMBL" id="BKBA01000003">
    <property type="protein sequence ID" value="GEQ12621.1"/>
    <property type="molecule type" value="Genomic_DNA"/>
</dbReference>
<dbReference type="GO" id="GO:0000155">
    <property type="term" value="F:phosphorelay sensor kinase activity"/>
    <property type="evidence" value="ECO:0007669"/>
    <property type="project" value="InterPro"/>
</dbReference>
<dbReference type="InterPro" id="IPR003660">
    <property type="entry name" value="HAMP_dom"/>
</dbReference>
<dbReference type="Pfam" id="PF00512">
    <property type="entry name" value="HisKA"/>
    <property type="match status" value="1"/>
</dbReference>
<sequence length="447" mass="46103">MTDSRKWRSLRRQLVLATLGVTAVGVVVLTAVFHLVLEDLGRGDVDRVLATRSDAVVRAVEAERGDPLTVPAGVLDAGEVVYDARGERVAGTPLRGLDDAYLRLAAKGGPAATRVGESASLRAAPVTTDGGRGMVVVGVSLRPYETGEGYALALSVASGLLVVAFSGLVASWVARRALRPVGEMAATAASWSEHDLGRRFDLGPPTTELTALGATLDGLLDQVATAIRAEQRLTAELAHELRTPLTTLQGLTDLTLLRDDLTPPVRRQLEDVATTARSMGQTVTTLLHVARTESATASSASLRDVVAAAVDAVGELEGSAEGSGGGAGEGSGEAPAIRVDVGDHRLGIPHDVAVRALVPVLDNAVVHAGSAIRVTSGAAQRGFVCVVVEDDGGGVATDLDIFEPGVSTRGTGLGLALARRVARSAGGDVTLTSRSEPTRFEVRLPLG</sequence>
<evidence type="ECO:0000256" key="8">
    <source>
        <dbReference type="ARBA" id="ARBA00022989"/>
    </source>
</evidence>
<evidence type="ECO:0000256" key="3">
    <source>
        <dbReference type="ARBA" id="ARBA00012438"/>
    </source>
</evidence>
<keyword evidence="6 11" id="KW-0812">Transmembrane</keyword>
<dbReference type="SMART" id="SM00388">
    <property type="entry name" value="HisKA"/>
    <property type="match status" value="1"/>
</dbReference>
<evidence type="ECO:0000256" key="4">
    <source>
        <dbReference type="ARBA" id="ARBA00022553"/>
    </source>
</evidence>
<dbReference type="GO" id="GO:0005886">
    <property type="term" value="C:plasma membrane"/>
    <property type="evidence" value="ECO:0007669"/>
    <property type="project" value="UniProtKB-SubCell"/>
</dbReference>
<feature type="domain" description="Histidine kinase" evidence="12">
    <location>
        <begin position="236"/>
        <end position="447"/>
    </location>
</feature>
<evidence type="ECO:0000256" key="10">
    <source>
        <dbReference type="ARBA" id="ARBA00023136"/>
    </source>
</evidence>
<evidence type="ECO:0000313" key="14">
    <source>
        <dbReference type="EMBL" id="GEQ12621.1"/>
    </source>
</evidence>
<name>A0A512SXF3_9MICO</name>
<evidence type="ECO:0000256" key="9">
    <source>
        <dbReference type="ARBA" id="ARBA00023012"/>
    </source>
</evidence>
<dbReference type="Proteomes" id="UP000321793">
    <property type="component" value="Unassembled WGS sequence"/>
</dbReference>
<dbReference type="InterPro" id="IPR005467">
    <property type="entry name" value="His_kinase_dom"/>
</dbReference>
<keyword evidence="10 11" id="KW-0472">Membrane</keyword>
<proteinExistence type="predicted"/>
<dbReference type="InterPro" id="IPR036097">
    <property type="entry name" value="HisK_dim/P_sf"/>
</dbReference>
<reference evidence="14 15" key="1">
    <citation type="submission" date="2019-07" db="EMBL/GenBank/DDBJ databases">
        <title>Whole genome shotgun sequence of Knoellia locipacati NBRC 109775.</title>
        <authorList>
            <person name="Hosoyama A."/>
            <person name="Uohara A."/>
            <person name="Ohji S."/>
            <person name="Ichikawa N."/>
        </authorList>
    </citation>
    <scope>NUCLEOTIDE SEQUENCE [LARGE SCALE GENOMIC DNA]</scope>
    <source>
        <strain evidence="14 15">NBRC 109775</strain>
    </source>
</reference>
<keyword evidence="15" id="KW-1185">Reference proteome</keyword>
<dbReference type="AlphaFoldDB" id="A0A512SXF3"/>
<evidence type="ECO:0000256" key="7">
    <source>
        <dbReference type="ARBA" id="ARBA00022777"/>
    </source>
</evidence>
<dbReference type="SMART" id="SM00304">
    <property type="entry name" value="HAMP"/>
    <property type="match status" value="1"/>
</dbReference>
<organism evidence="14 15">
    <name type="scientific">Knoellia locipacati</name>
    <dbReference type="NCBI Taxonomy" id="882824"/>
    <lineage>
        <taxon>Bacteria</taxon>
        <taxon>Bacillati</taxon>
        <taxon>Actinomycetota</taxon>
        <taxon>Actinomycetes</taxon>
        <taxon>Micrococcales</taxon>
        <taxon>Intrasporangiaceae</taxon>
        <taxon>Knoellia</taxon>
    </lineage>
</organism>
<feature type="transmembrane region" description="Helical" evidence="11">
    <location>
        <begin position="150"/>
        <end position="174"/>
    </location>
</feature>
<dbReference type="EC" id="2.7.13.3" evidence="3"/>
<protein>
    <recommendedName>
        <fullName evidence="3">histidine kinase</fullName>
        <ecNumber evidence="3">2.7.13.3</ecNumber>
    </recommendedName>
</protein>
<evidence type="ECO:0000256" key="1">
    <source>
        <dbReference type="ARBA" id="ARBA00000085"/>
    </source>
</evidence>
<dbReference type="Gene3D" id="1.10.287.130">
    <property type="match status" value="1"/>
</dbReference>
<dbReference type="CDD" id="cd00082">
    <property type="entry name" value="HisKA"/>
    <property type="match status" value="1"/>
</dbReference>
<comment type="subcellular location">
    <subcellularLocation>
        <location evidence="2">Cell membrane</location>
    </subcellularLocation>
</comment>
<evidence type="ECO:0000259" key="12">
    <source>
        <dbReference type="PROSITE" id="PS50109"/>
    </source>
</evidence>
<dbReference type="Pfam" id="PF02518">
    <property type="entry name" value="HATPase_c"/>
    <property type="match status" value="1"/>
</dbReference>
<dbReference type="InterPro" id="IPR050428">
    <property type="entry name" value="TCS_sensor_his_kinase"/>
</dbReference>
<dbReference type="SUPFAM" id="SSF55874">
    <property type="entry name" value="ATPase domain of HSP90 chaperone/DNA topoisomerase II/histidine kinase"/>
    <property type="match status" value="1"/>
</dbReference>
<dbReference type="InterPro" id="IPR036890">
    <property type="entry name" value="HATPase_C_sf"/>
</dbReference>
<comment type="caution">
    <text evidence="14">The sequence shown here is derived from an EMBL/GenBank/DDBJ whole genome shotgun (WGS) entry which is preliminary data.</text>
</comment>
<dbReference type="SMART" id="SM00387">
    <property type="entry name" value="HATPase_c"/>
    <property type="match status" value="1"/>
</dbReference>
<dbReference type="PRINTS" id="PR00344">
    <property type="entry name" value="BCTRLSENSOR"/>
</dbReference>
<dbReference type="Gene3D" id="6.10.340.10">
    <property type="match status" value="1"/>
</dbReference>
<feature type="transmembrane region" description="Helical" evidence="11">
    <location>
        <begin position="14"/>
        <end position="37"/>
    </location>
</feature>
<keyword evidence="4" id="KW-0597">Phosphoprotein</keyword>
<evidence type="ECO:0000256" key="2">
    <source>
        <dbReference type="ARBA" id="ARBA00004236"/>
    </source>
</evidence>
<dbReference type="Gene3D" id="3.30.565.10">
    <property type="entry name" value="Histidine kinase-like ATPase, C-terminal domain"/>
    <property type="match status" value="1"/>
</dbReference>
<accession>A0A512SXF3</accession>